<evidence type="ECO:0000313" key="1">
    <source>
        <dbReference type="EMBL" id="KAH3806055.1"/>
    </source>
</evidence>
<dbReference type="AlphaFoldDB" id="A0A9D4G002"/>
<evidence type="ECO:0000313" key="2">
    <source>
        <dbReference type="Proteomes" id="UP000828390"/>
    </source>
</evidence>
<reference evidence="1" key="1">
    <citation type="journal article" date="2019" name="bioRxiv">
        <title>The Genome of the Zebra Mussel, Dreissena polymorpha: A Resource for Invasive Species Research.</title>
        <authorList>
            <person name="McCartney M.A."/>
            <person name="Auch B."/>
            <person name="Kono T."/>
            <person name="Mallez S."/>
            <person name="Zhang Y."/>
            <person name="Obille A."/>
            <person name="Becker A."/>
            <person name="Abrahante J.E."/>
            <person name="Garbe J."/>
            <person name="Badalamenti J.P."/>
            <person name="Herman A."/>
            <person name="Mangelson H."/>
            <person name="Liachko I."/>
            <person name="Sullivan S."/>
            <person name="Sone E.D."/>
            <person name="Koren S."/>
            <person name="Silverstein K.A.T."/>
            <person name="Beckman K.B."/>
            <person name="Gohl D.M."/>
        </authorList>
    </citation>
    <scope>NUCLEOTIDE SEQUENCE</scope>
    <source>
        <strain evidence="1">Duluth1</strain>
        <tissue evidence="1">Whole animal</tissue>
    </source>
</reference>
<reference evidence="1" key="2">
    <citation type="submission" date="2020-11" db="EMBL/GenBank/DDBJ databases">
        <authorList>
            <person name="McCartney M.A."/>
            <person name="Auch B."/>
            <person name="Kono T."/>
            <person name="Mallez S."/>
            <person name="Becker A."/>
            <person name="Gohl D.M."/>
            <person name="Silverstein K.A.T."/>
            <person name="Koren S."/>
            <person name="Bechman K.B."/>
            <person name="Herman A."/>
            <person name="Abrahante J.E."/>
            <person name="Garbe J."/>
        </authorList>
    </citation>
    <scope>NUCLEOTIDE SEQUENCE</scope>
    <source>
        <strain evidence="1">Duluth1</strain>
        <tissue evidence="1">Whole animal</tissue>
    </source>
</reference>
<keyword evidence="2" id="KW-1185">Reference proteome</keyword>
<gene>
    <name evidence="1" type="ORF">DPMN_134368</name>
</gene>
<dbReference type="Proteomes" id="UP000828390">
    <property type="component" value="Unassembled WGS sequence"/>
</dbReference>
<comment type="caution">
    <text evidence="1">The sequence shown here is derived from an EMBL/GenBank/DDBJ whole genome shotgun (WGS) entry which is preliminary data.</text>
</comment>
<protein>
    <submittedName>
        <fullName evidence="1">Uncharacterized protein</fullName>
    </submittedName>
</protein>
<accession>A0A9D4G002</accession>
<proteinExistence type="predicted"/>
<sequence>GRSATTPFEEGRIGELLRAALLIQLLSSSLEPDVLSTARFAVSQNSKIGVPQAECP</sequence>
<feature type="non-terminal residue" evidence="1">
    <location>
        <position position="1"/>
    </location>
</feature>
<dbReference type="EMBL" id="JAIWYP010000006">
    <property type="protein sequence ID" value="KAH3806055.1"/>
    <property type="molecule type" value="Genomic_DNA"/>
</dbReference>
<organism evidence="1 2">
    <name type="scientific">Dreissena polymorpha</name>
    <name type="common">Zebra mussel</name>
    <name type="synonym">Mytilus polymorpha</name>
    <dbReference type="NCBI Taxonomy" id="45954"/>
    <lineage>
        <taxon>Eukaryota</taxon>
        <taxon>Metazoa</taxon>
        <taxon>Spiralia</taxon>
        <taxon>Lophotrochozoa</taxon>
        <taxon>Mollusca</taxon>
        <taxon>Bivalvia</taxon>
        <taxon>Autobranchia</taxon>
        <taxon>Heteroconchia</taxon>
        <taxon>Euheterodonta</taxon>
        <taxon>Imparidentia</taxon>
        <taxon>Neoheterodontei</taxon>
        <taxon>Myida</taxon>
        <taxon>Dreissenoidea</taxon>
        <taxon>Dreissenidae</taxon>
        <taxon>Dreissena</taxon>
    </lineage>
</organism>
<name>A0A9D4G002_DREPO</name>